<dbReference type="InterPro" id="IPR036770">
    <property type="entry name" value="Ankyrin_rpt-contain_sf"/>
</dbReference>
<dbReference type="GO" id="GO:0051592">
    <property type="term" value="P:response to calcium ion"/>
    <property type="evidence" value="ECO:0007669"/>
    <property type="project" value="Ensembl"/>
</dbReference>
<accession>W5MNP5</accession>
<reference evidence="21" key="2">
    <citation type="submission" date="2025-08" db="UniProtKB">
        <authorList>
            <consortium name="Ensembl"/>
        </authorList>
    </citation>
    <scope>IDENTIFICATION</scope>
</reference>
<evidence type="ECO:0000259" key="20">
    <source>
        <dbReference type="Pfam" id="PF00520"/>
    </source>
</evidence>
<keyword evidence="14" id="KW-0406">Ion transport</keyword>
<dbReference type="OrthoDB" id="533508at2759"/>
<keyword evidence="11" id="KW-0112">Calmodulin-binding</keyword>
<dbReference type="AlphaFoldDB" id="W5MNP5"/>
<dbReference type="EMBL" id="AHAT01036493">
    <property type="status" value="NOT_ANNOTATED_CDS"/>
    <property type="molecule type" value="Genomic_DNA"/>
</dbReference>
<feature type="repeat" description="ANK" evidence="18">
    <location>
        <begin position="164"/>
        <end position="196"/>
    </location>
</feature>
<evidence type="ECO:0000256" key="19">
    <source>
        <dbReference type="SAM" id="Phobius"/>
    </source>
</evidence>
<dbReference type="GO" id="GO:0070317">
    <property type="term" value="P:negative regulation of G0 to G1 transition"/>
    <property type="evidence" value="ECO:0007669"/>
    <property type="project" value="Ensembl"/>
</dbReference>
<feature type="transmembrane region" description="Helical" evidence="19">
    <location>
        <begin position="428"/>
        <end position="448"/>
    </location>
</feature>
<evidence type="ECO:0000256" key="1">
    <source>
        <dbReference type="ARBA" id="ARBA00004651"/>
    </source>
</evidence>
<evidence type="ECO:0000313" key="22">
    <source>
        <dbReference type="Proteomes" id="UP000018468"/>
    </source>
</evidence>
<evidence type="ECO:0000256" key="7">
    <source>
        <dbReference type="ARBA" id="ARBA00022692"/>
    </source>
</evidence>
<evidence type="ECO:0000256" key="15">
    <source>
        <dbReference type="ARBA" id="ARBA00023136"/>
    </source>
</evidence>
<name>W5MNP5_LEPOC</name>
<dbReference type="Proteomes" id="UP000018468">
    <property type="component" value="Linkage group LG26"/>
</dbReference>
<evidence type="ECO:0000256" key="10">
    <source>
        <dbReference type="ARBA" id="ARBA00022837"/>
    </source>
</evidence>
<dbReference type="GO" id="GO:0098703">
    <property type="term" value="P:calcium ion import across plasma membrane"/>
    <property type="evidence" value="ECO:0000318"/>
    <property type="project" value="GO_Central"/>
</dbReference>
<feature type="transmembrane region" description="Helical" evidence="19">
    <location>
        <begin position="454"/>
        <end position="475"/>
    </location>
</feature>
<dbReference type="Pfam" id="PF12796">
    <property type="entry name" value="Ank_2"/>
    <property type="match status" value="1"/>
</dbReference>
<feature type="domain" description="Ion transport" evidence="20">
    <location>
        <begin position="389"/>
        <end position="592"/>
    </location>
</feature>
<dbReference type="PROSITE" id="PS50088">
    <property type="entry name" value="ANK_REPEAT"/>
    <property type="match status" value="2"/>
</dbReference>
<keyword evidence="8" id="KW-0479">Metal-binding</keyword>
<dbReference type="Pfam" id="PF00520">
    <property type="entry name" value="Ion_trans"/>
    <property type="match status" value="1"/>
</dbReference>
<dbReference type="InterPro" id="IPR002110">
    <property type="entry name" value="Ankyrin_rpt"/>
</dbReference>
<evidence type="ECO:0000256" key="16">
    <source>
        <dbReference type="ARBA" id="ARBA00023303"/>
    </source>
</evidence>
<keyword evidence="15 19" id="KW-0472">Membrane</keyword>
<keyword evidence="10" id="KW-0106">Calcium</keyword>
<keyword evidence="7 19" id="KW-0812">Transmembrane</keyword>
<keyword evidence="13 18" id="KW-0040">ANK repeat</keyword>
<evidence type="ECO:0000256" key="5">
    <source>
        <dbReference type="ARBA" id="ARBA00022568"/>
    </source>
</evidence>
<dbReference type="GO" id="GO:0042539">
    <property type="term" value="P:hypotonic salinity response"/>
    <property type="evidence" value="ECO:0007669"/>
    <property type="project" value="Ensembl"/>
</dbReference>
<dbReference type="PANTHER" id="PTHR10582:SF25">
    <property type="entry name" value="TRANSIENT RECEPTOR POTENTIAL CATION CHANNEL SUBFAMILY V MEMBER 6"/>
    <property type="match status" value="1"/>
</dbReference>
<dbReference type="STRING" id="7918.ENSLOCP00000010004"/>
<dbReference type="InterPro" id="IPR008344">
    <property type="entry name" value="TRPV5/TRPV6"/>
</dbReference>
<keyword evidence="5" id="KW-0109">Calcium transport</keyword>
<keyword evidence="12 19" id="KW-1133">Transmembrane helix</keyword>
<dbReference type="HOGENOM" id="CLU_012795_2_0_1"/>
<dbReference type="SUPFAM" id="SSF48403">
    <property type="entry name" value="Ankyrin repeat"/>
    <property type="match status" value="1"/>
</dbReference>
<reference evidence="21" key="3">
    <citation type="submission" date="2025-09" db="UniProtKB">
        <authorList>
            <consortium name="Ensembl"/>
        </authorList>
    </citation>
    <scope>IDENTIFICATION</scope>
</reference>
<dbReference type="InterPro" id="IPR024862">
    <property type="entry name" value="TRPV"/>
</dbReference>
<dbReference type="Bgee" id="ENSLOCG00000008244">
    <property type="expression patterns" value="Expressed in pharyngeal gill and 3 other cell types or tissues"/>
</dbReference>
<evidence type="ECO:0000256" key="6">
    <source>
        <dbReference type="ARBA" id="ARBA00022673"/>
    </source>
</evidence>
<evidence type="ECO:0000256" key="9">
    <source>
        <dbReference type="ARBA" id="ARBA00022737"/>
    </source>
</evidence>
<keyword evidence="9" id="KW-0677">Repeat</keyword>
<dbReference type="SMART" id="SM00248">
    <property type="entry name" value="ANK"/>
    <property type="match status" value="6"/>
</dbReference>
<dbReference type="CDD" id="cd22192">
    <property type="entry name" value="TRPV5-6"/>
    <property type="match status" value="1"/>
</dbReference>
<evidence type="ECO:0000256" key="8">
    <source>
        <dbReference type="ARBA" id="ARBA00022723"/>
    </source>
</evidence>
<keyword evidence="4" id="KW-0597">Phosphoprotein</keyword>
<evidence type="ECO:0000256" key="13">
    <source>
        <dbReference type="ARBA" id="ARBA00023043"/>
    </source>
</evidence>
<keyword evidence="22" id="KW-1185">Reference proteome</keyword>
<dbReference type="GO" id="GO:0055074">
    <property type="term" value="P:calcium ion homeostasis"/>
    <property type="evidence" value="ECO:0007669"/>
    <property type="project" value="Ensembl"/>
</dbReference>
<evidence type="ECO:0000256" key="14">
    <source>
        <dbReference type="ARBA" id="ARBA00023065"/>
    </source>
</evidence>
<dbReference type="EMBL" id="AHAT01036492">
    <property type="status" value="NOT_ANNOTATED_CDS"/>
    <property type="molecule type" value="Genomic_DNA"/>
</dbReference>
<dbReference type="eggNOG" id="KOG3676">
    <property type="taxonomic scope" value="Eukaryota"/>
</dbReference>
<dbReference type="GO" id="GO:0045893">
    <property type="term" value="P:positive regulation of DNA-templated transcription"/>
    <property type="evidence" value="ECO:0007669"/>
    <property type="project" value="Ensembl"/>
</dbReference>
<dbReference type="InterPro" id="IPR005821">
    <property type="entry name" value="Ion_trans_dom"/>
</dbReference>
<reference evidence="22" key="1">
    <citation type="submission" date="2011-12" db="EMBL/GenBank/DDBJ databases">
        <title>The Draft Genome of Lepisosteus oculatus.</title>
        <authorList>
            <consortium name="The Broad Institute Genome Assembly &amp; Analysis Group"/>
            <consortium name="Computational R&amp;D Group"/>
            <consortium name="and Sequencing Platform"/>
            <person name="Di Palma F."/>
            <person name="Alfoldi J."/>
            <person name="Johnson J."/>
            <person name="Berlin A."/>
            <person name="Gnerre S."/>
            <person name="Jaffe D."/>
            <person name="MacCallum I."/>
            <person name="Young S."/>
            <person name="Walker B.J."/>
            <person name="Lander E.S."/>
            <person name="Lindblad-Toh K."/>
        </authorList>
    </citation>
    <scope>NUCLEOTIDE SEQUENCE [LARGE SCALE GENOMIC DNA]</scope>
</reference>
<feature type="transmembrane region" description="Helical" evidence="19">
    <location>
        <begin position="558"/>
        <end position="579"/>
    </location>
</feature>
<evidence type="ECO:0000256" key="2">
    <source>
        <dbReference type="ARBA" id="ARBA00022448"/>
    </source>
</evidence>
<dbReference type="GO" id="GO:0005886">
    <property type="term" value="C:plasma membrane"/>
    <property type="evidence" value="ECO:0000318"/>
    <property type="project" value="GO_Central"/>
</dbReference>
<keyword evidence="6" id="KW-0107">Calcium channel</keyword>
<organism evidence="21 22">
    <name type="scientific">Lepisosteus oculatus</name>
    <name type="common">Spotted gar</name>
    <dbReference type="NCBI Taxonomy" id="7918"/>
    <lineage>
        <taxon>Eukaryota</taxon>
        <taxon>Metazoa</taxon>
        <taxon>Chordata</taxon>
        <taxon>Craniata</taxon>
        <taxon>Vertebrata</taxon>
        <taxon>Euteleostomi</taxon>
        <taxon>Actinopterygii</taxon>
        <taxon>Neopterygii</taxon>
        <taxon>Holostei</taxon>
        <taxon>Semionotiformes</taxon>
        <taxon>Lepisosteidae</taxon>
        <taxon>Lepisosteus</taxon>
    </lineage>
</organism>
<keyword evidence="16" id="KW-0407">Ion channel</keyword>
<evidence type="ECO:0000256" key="4">
    <source>
        <dbReference type="ARBA" id="ARBA00022553"/>
    </source>
</evidence>
<dbReference type="PRINTS" id="PR01765">
    <property type="entry name" value="ECACCHANNEL"/>
</dbReference>
<evidence type="ECO:0000256" key="12">
    <source>
        <dbReference type="ARBA" id="ARBA00022989"/>
    </source>
</evidence>
<dbReference type="PROSITE" id="PS50297">
    <property type="entry name" value="ANK_REP_REGION"/>
    <property type="match status" value="1"/>
</dbReference>
<dbReference type="Gene3D" id="1.25.40.20">
    <property type="entry name" value="Ankyrin repeat-containing domain"/>
    <property type="match status" value="1"/>
</dbReference>
<dbReference type="GO" id="GO:0046872">
    <property type="term" value="F:metal ion binding"/>
    <property type="evidence" value="ECO:0007669"/>
    <property type="project" value="UniProtKB-KW"/>
</dbReference>
<evidence type="ECO:0000256" key="3">
    <source>
        <dbReference type="ARBA" id="ARBA00022475"/>
    </source>
</evidence>
<feature type="transmembrane region" description="Helical" evidence="19">
    <location>
        <begin position="330"/>
        <end position="354"/>
    </location>
</feature>
<comment type="subcellular location">
    <subcellularLocation>
        <location evidence="1">Cell membrane</location>
        <topology evidence="1">Multi-pass membrane protein</topology>
    </subcellularLocation>
</comment>
<evidence type="ECO:0000256" key="17">
    <source>
        <dbReference type="ARBA" id="ARBA00036634"/>
    </source>
</evidence>
<comment type="catalytic activity">
    <reaction evidence="17">
        <text>Ca(2+)(in) = Ca(2+)(out)</text>
        <dbReference type="Rhea" id="RHEA:29671"/>
        <dbReference type="ChEBI" id="CHEBI:29108"/>
    </reaction>
</comment>
<dbReference type="OMA" id="LCLWNKF"/>
<dbReference type="GO" id="GO:0005262">
    <property type="term" value="F:calcium channel activity"/>
    <property type="evidence" value="ECO:0000318"/>
    <property type="project" value="GO_Central"/>
</dbReference>
<keyword evidence="3" id="KW-1003">Cell membrane</keyword>
<dbReference type="Ensembl" id="ENSLOCT00000010016.1">
    <property type="protein sequence ID" value="ENSLOCP00000010004.1"/>
    <property type="gene ID" value="ENSLOCG00000008244.1"/>
</dbReference>
<evidence type="ECO:0000313" key="21">
    <source>
        <dbReference type="Ensembl" id="ENSLOCP00000010004.1"/>
    </source>
</evidence>
<dbReference type="InParanoid" id="W5MNP5"/>
<proteinExistence type="predicted"/>
<sequence length="724" mass="82138">MPPPLALTAPGQIGHWWSRLRFRLQHKKDWTQVLDETFLLQSKRIKDSPLFFAAKENDVMSIRKLLKCPSTDIFERGALGETALHVAVMFDNLEASVALIEGVPDLINEPMSSDVYEGMTAMHIAVLNQNVNLVRELIARGADVATPRVTGSYFKKRRKGLVYFGEHILCFASCVGNEEIVNMVIEAGANLRAQDYLGNTVLHILILQPNKMISCQIFDLLMAADGKTDRGVPLDVLPNFRGLTPFKLAAKEGNVVMFQHMVSKRRSLQWSLGPLSSYLYDLSEIDSWSDDCSVLELVVCSSKREARRILDVSPVRQLVSLKWNLYGKHYFRFLLLLYLLYIGTFTLCCTFRPLKPIPENYSLEHTDITIFVQKTLEESYISYEDHLRLVGEIISVVGALVILLLEIPDILRVGAKRYFGQTVLGGPFHVILITYACLVLVLLILRLSSSEGEAVVMALSLVLGWCNVMYFARGFEMLGPYVIMIQKIIFGDLTKFIWLSVLVLVGFSTALWMTYMTFDYTQGIPSYKSFPVSLFSQFELSMGMIDLPVDQTVPTPPIVHILHIMFSVVSCLLLLNLLIAMMSDTHWRVAQERDELWRAQVVATTIMLERRLPRCMWPQMGICGQEYGLGDRQYLRVEDHRSQAMKKIWHYANAFLEKGEGLGEKEQGRETDLSAGRVVFRSRQKGRTMLNRKSLGAWEMIRRSALGSEHGLTNLDAVEVELNV</sequence>
<dbReference type="GO" id="GO:0005516">
    <property type="term" value="F:calmodulin binding"/>
    <property type="evidence" value="ECO:0007669"/>
    <property type="project" value="UniProtKB-KW"/>
</dbReference>
<evidence type="ECO:0000256" key="11">
    <source>
        <dbReference type="ARBA" id="ARBA00022860"/>
    </source>
</evidence>
<dbReference type="GeneTree" id="ENSGT00940000156687"/>
<feature type="repeat" description="ANK" evidence="18">
    <location>
        <begin position="117"/>
        <end position="149"/>
    </location>
</feature>
<feature type="transmembrane region" description="Helical" evidence="19">
    <location>
        <begin position="496"/>
        <end position="518"/>
    </location>
</feature>
<dbReference type="KEGG" id="loc:102694648"/>
<dbReference type="FunFam" id="1.25.40.20:FF:000270">
    <property type="entry name" value="Transient receptor potential cation channel subfamily V member 6"/>
    <property type="match status" value="1"/>
</dbReference>
<keyword evidence="2" id="KW-0813">Transport</keyword>
<protein>
    <submittedName>
        <fullName evidence="21">Transient receptor potential cation channel, subfamily V, member 6</fullName>
    </submittedName>
</protein>
<dbReference type="NCBIfam" id="TIGR00870">
    <property type="entry name" value="trp"/>
    <property type="match status" value="1"/>
</dbReference>
<dbReference type="PANTHER" id="PTHR10582">
    <property type="entry name" value="TRANSIENT RECEPTOR POTENTIAL ION CHANNEL PROTEIN"/>
    <property type="match status" value="1"/>
</dbReference>
<evidence type="ECO:0000256" key="18">
    <source>
        <dbReference type="PROSITE-ProRule" id="PRU00023"/>
    </source>
</evidence>